<evidence type="ECO:0000313" key="3">
    <source>
        <dbReference type="Proteomes" id="UP000189981"/>
    </source>
</evidence>
<evidence type="ECO:0000313" key="2">
    <source>
        <dbReference type="EMBL" id="SKB64233.1"/>
    </source>
</evidence>
<gene>
    <name evidence="2" type="ORF">SAMN05661099_2005</name>
</gene>
<evidence type="ECO:0000256" key="1">
    <source>
        <dbReference type="SAM" id="SignalP"/>
    </source>
</evidence>
<name>A0A1T5CY08_9SPHI</name>
<keyword evidence="1" id="KW-0732">Signal</keyword>
<dbReference type="EMBL" id="FUYR01000002">
    <property type="protein sequence ID" value="SKB64233.1"/>
    <property type="molecule type" value="Genomic_DNA"/>
</dbReference>
<dbReference type="RefSeq" id="WP_079702549.1">
    <property type="nucleotide sequence ID" value="NZ_FUYR01000002.1"/>
</dbReference>
<feature type="chain" id="PRO_5012482178" evidence="1">
    <location>
        <begin position="20"/>
        <end position="131"/>
    </location>
</feature>
<sequence>MKTSILALFIVLSSFVLKAQYGPSPEKRAKEKVVTLHERLNFTPQQTDKVMQIYVDQFKTRDSLFVVIVKRYKNQQAINAAITTEFNKQELETDKKINLVLDNDQRVVFGKYISSRQPGYADSMQSPSPRR</sequence>
<feature type="signal peptide" evidence="1">
    <location>
        <begin position="1"/>
        <end position="19"/>
    </location>
</feature>
<keyword evidence="3" id="KW-1185">Reference proteome</keyword>
<accession>A0A1T5CY08</accession>
<dbReference type="Proteomes" id="UP000189981">
    <property type="component" value="Unassembled WGS sequence"/>
</dbReference>
<proteinExistence type="predicted"/>
<protein>
    <submittedName>
        <fullName evidence="2">Uncharacterized protein</fullName>
    </submittedName>
</protein>
<dbReference type="AlphaFoldDB" id="A0A1T5CY08"/>
<reference evidence="3" key="1">
    <citation type="submission" date="2017-02" db="EMBL/GenBank/DDBJ databases">
        <authorList>
            <person name="Varghese N."/>
            <person name="Submissions S."/>
        </authorList>
    </citation>
    <scope>NUCLEOTIDE SEQUENCE [LARGE SCALE GENOMIC DNA]</scope>
    <source>
        <strain evidence="3">DSM 22385</strain>
    </source>
</reference>
<organism evidence="2 3">
    <name type="scientific">Daejeonella lutea</name>
    <dbReference type="NCBI Taxonomy" id="572036"/>
    <lineage>
        <taxon>Bacteria</taxon>
        <taxon>Pseudomonadati</taxon>
        <taxon>Bacteroidota</taxon>
        <taxon>Sphingobacteriia</taxon>
        <taxon>Sphingobacteriales</taxon>
        <taxon>Sphingobacteriaceae</taxon>
        <taxon>Daejeonella</taxon>
    </lineage>
</organism>